<gene>
    <name evidence="1" type="ORF">L227DRAFT_643874</name>
</gene>
<organism evidence="1 2">
    <name type="scientific">Lentinus tigrinus ALCF2SS1-6</name>
    <dbReference type="NCBI Taxonomy" id="1328759"/>
    <lineage>
        <taxon>Eukaryota</taxon>
        <taxon>Fungi</taxon>
        <taxon>Dikarya</taxon>
        <taxon>Basidiomycota</taxon>
        <taxon>Agaricomycotina</taxon>
        <taxon>Agaricomycetes</taxon>
        <taxon>Polyporales</taxon>
        <taxon>Polyporaceae</taxon>
        <taxon>Lentinus</taxon>
    </lineage>
</organism>
<dbReference type="Proteomes" id="UP000313359">
    <property type="component" value="Unassembled WGS sequence"/>
</dbReference>
<proteinExistence type="predicted"/>
<dbReference type="AlphaFoldDB" id="A0A5C2RP83"/>
<evidence type="ECO:0000313" key="2">
    <source>
        <dbReference type="Proteomes" id="UP000313359"/>
    </source>
</evidence>
<protein>
    <submittedName>
        <fullName evidence="1">Uncharacterized protein</fullName>
    </submittedName>
</protein>
<name>A0A5C2RP83_9APHY</name>
<keyword evidence="2" id="KW-1185">Reference proteome</keyword>
<evidence type="ECO:0000313" key="1">
    <source>
        <dbReference type="EMBL" id="RPD53353.1"/>
    </source>
</evidence>
<dbReference type="EMBL" id="ML122324">
    <property type="protein sequence ID" value="RPD53353.1"/>
    <property type="molecule type" value="Genomic_DNA"/>
</dbReference>
<sequence>MAWWQRWQPRSVPTNVSALSPGSGQRLRSYGHLPPEHVSDIARWQRWQVNFSVDFHRIAMKAVEVPDGDKRLEARGLAGANLLLHGHNLHDLVLTRSTLTFSTHSRRGVDRVVREADMEGVSRDGERLEVRRGRVRDSYVEVRCVGERDETLLALWWFATSTSSLAMATR</sequence>
<reference evidence="1" key="1">
    <citation type="journal article" date="2018" name="Genome Biol. Evol.">
        <title>Genomics and development of Lentinus tigrinus, a white-rot wood-decaying mushroom with dimorphic fruiting bodies.</title>
        <authorList>
            <person name="Wu B."/>
            <person name="Xu Z."/>
            <person name="Knudson A."/>
            <person name="Carlson A."/>
            <person name="Chen N."/>
            <person name="Kovaka S."/>
            <person name="LaButti K."/>
            <person name="Lipzen A."/>
            <person name="Pennachio C."/>
            <person name="Riley R."/>
            <person name="Schakwitz W."/>
            <person name="Umezawa K."/>
            <person name="Ohm R.A."/>
            <person name="Grigoriev I.V."/>
            <person name="Nagy L.G."/>
            <person name="Gibbons J."/>
            <person name="Hibbett D."/>
        </authorList>
    </citation>
    <scope>NUCLEOTIDE SEQUENCE [LARGE SCALE GENOMIC DNA]</scope>
    <source>
        <strain evidence="1">ALCF2SS1-6</strain>
    </source>
</reference>
<accession>A0A5C2RP83</accession>